<name>A0A5J9TPG3_9POAL</name>
<keyword evidence="3" id="KW-1185">Reference proteome</keyword>
<reference evidence="2 3" key="1">
    <citation type="journal article" date="2019" name="Sci. Rep.">
        <title>A high-quality genome of Eragrostis curvula grass provides insights into Poaceae evolution and supports new strategies to enhance forage quality.</title>
        <authorList>
            <person name="Carballo J."/>
            <person name="Santos B.A.C.M."/>
            <person name="Zappacosta D."/>
            <person name="Garbus I."/>
            <person name="Selva J.P."/>
            <person name="Gallo C.A."/>
            <person name="Diaz A."/>
            <person name="Albertini E."/>
            <person name="Caccamo M."/>
            <person name="Echenique V."/>
        </authorList>
    </citation>
    <scope>NUCLEOTIDE SEQUENCE [LARGE SCALE GENOMIC DNA]</scope>
    <source>
        <strain evidence="3">cv. Victoria</strain>
        <tissue evidence="2">Leaf</tissue>
    </source>
</reference>
<feature type="compositionally biased region" description="Low complexity" evidence="1">
    <location>
        <begin position="531"/>
        <end position="542"/>
    </location>
</feature>
<dbReference type="Proteomes" id="UP000324897">
    <property type="component" value="Unassembled WGS sequence"/>
</dbReference>
<sequence length="571" mass="64615">LDSETSHAISQFLLIPSSTVCIIFLTRELEWRFSFLLSLVSSPQDPLVSSSAKAPRQRHRTWRIIYVGSFSAHRQVTVDEALGRHITNQAMLQQLDLLRDAMHRGYYVLDTFRYQCHNEKTAKYQGSCSLTRNTHVLEPLHNAFDDLNSMIRDVQELVMFLRSYPRLYRQPYSMHLLLDTSMFGRQMEAELAIKFLLRTQPHGSEELDVLPIVGPGRVGKSTLVAHVCKDERVYDHFSHILLLHDHDFIDDKLATFREECAMKHQNHVLDSNRDGRFLVVVELERDLNGDAWNRLYSASKQHTGISSRHVHSEALIPRCFVHLAMEIAWVLNGSFIDANVTALLLRDNFDVKLWCKGSSQEQLSQSGEHPVHLLNQNRPARIGRMAKPAEDLVVYRQYQLPSLEEVPKIGLREVVYESMKHHGKLEVLGWTSPIPPYYSYIFTCEIQELKTTATKRKRSMQDGNLFFGLIMAWRNGMVGNLEIDVKAHFVCRTILSSLVATEKGQLVVSLLKAEHWGSCRPPEGDAGGTLAATPAATPNARPSSPPPERAAAGECGRKDGGGWASPSSSFP</sequence>
<evidence type="ECO:0008006" key="4">
    <source>
        <dbReference type="Google" id="ProtNLM"/>
    </source>
</evidence>
<feature type="region of interest" description="Disordered" evidence="1">
    <location>
        <begin position="522"/>
        <end position="571"/>
    </location>
</feature>
<dbReference type="SUPFAM" id="SSF52540">
    <property type="entry name" value="P-loop containing nucleoside triphosphate hydrolases"/>
    <property type="match status" value="1"/>
</dbReference>
<accession>A0A5J9TPG3</accession>
<dbReference type="Gramene" id="TVU13262">
    <property type="protein sequence ID" value="TVU13262"/>
    <property type="gene ID" value="EJB05_40798"/>
</dbReference>
<evidence type="ECO:0000313" key="2">
    <source>
        <dbReference type="EMBL" id="TVU13262.1"/>
    </source>
</evidence>
<dbReference type="PANTHER" id="PTHR33377">
    <property type="entry name" value="OS10G0134700 PROTEIN-RELATED"/>
    <property type="match status" value="1"/>
</dbReference>
<dbReference type="OrthoDB" id="691197at2759"/>
<feature type="non-terminal residue" evidence="2">
    <location>
        <position position="571"/>
    </location>
</feature>
<dbReference type="InterPro" id="IPR027417">
    <property type="entry name" value="P-loop_NTPase"/>
</dbReference>
<proteinExistence type="predicted"/>
<protein>
    <recommendedName>
        <fullName evidence="4">NB-ARC domain-containing protein</fullName>
    </recommendedName>
</protein>
<dbReference type="AlphaFoldDB" id="A0A5J9TPG3"/>
<dbReference type="Gene3D" id="3.40.50.300">
    <property type="entry name" value="P-loop containing nucleotide triphosphate hydrolases"/>
    <property type="match status" value="1"/>
</dbReference>
<dbReference type="PANTHER" id="PTHR33377:SF92">
    <property type="entry name" value="NB-ARC DOMAIN-CONTAINING PROTEIN"/>
    <property type="match status" value="1"/>
</dbReference>
<dbReference type="EMBL" id="RWGY01000035">
    <property type="protein sequence ID" value="TVU13262.1"/>
    <property type="molecule type" value="Genomic_DNA"/>
</dbReference>
<organism evidence="2 3">
    <name type="scientific">Eragrostis curvula</name>
    <name type="common">weeping love grass</name>
    <dbReference type="NCBI Taxonomy" id="38414"/>
    <lineage>
        <taxon>Eukaryota</taxon>
        <taxon>Viridiplantae</taxon>
        <taxon>Streptophyta</taxon>
        <taxon>Embryophyta</taxon>
        <taxon>Tracheophyta</taxon>
        <taxon>Spermatophyta</taxon>
        <taxon>Magnoliopsida</taxon>
        <taxon>Liliopsida</taxon>
        <taxon>Poales</taxon>
        <taxon>Poaceae</taxon>
        <taxon>PACMAD clade</taxon>
        <taxon>Chloridoideae</taxon>
        <taxon>Eragrostideae</taxon>
        <taxon>Eragrostidinae</taxon>
        <taxon>Eragrostis</taxon>
    </lineage>
</organism>
<evidence type="ECO:0000313" key="3">
    <source>
        <dbReference type="Proteomes" id="UP000324897"/>
    </source>
</evidence>
<feature type="non-terminal residue" evidence="2">
    <location>
        <position position="1"/>
    </location>
</feature>
<comment type="caution">
    <text evidence="2">The sequence shown here is derived from an EMBL/GenBank/DDBJ whole genome shotgun (WGS) entry which is preliminary data.</text>
</comment>
<evidence type="ECO:0000256" key="1">
    <source>
        <dbReference type="SAM" id="MobiDB-lite"/>
    </source>
</evidence>
<gene>
    <name evidence="2" type="ORF">EJB05_40798</name>
</gene>